<proteinExistence type="predicted"/>
<dbReference type="GO" id="GO:0009331">
    <property type="term" value="C:glycerol-3-phosphate dehydrogenase (FAD) complex"/>
    <property type="evidence" value="ECO:0007669"/>
    <property type="project" value="InterPro"/>
</dbReference>
<keyword evidence="2" id="KW-0479">Metal-binding</keyword>
<dbReference type="InterPro" id="IPR017896">
    <property type="entry name" value="4Fe4S_Fe-S-bd"/>
</dbReference>
<dbReference type="NCBIfam" id="NF008369">
    <property type="entry name" value="PRK11168.1"/>
    <property type="match status" value="1"/>
</dbReference>
<keyword evidence="1" id="KW-0004">4Fe-4S</keyword>
<dbReference type="PANTHER" id="PTHR32479:SF19">
    <property type="entry name" value="ANAEROBIC GLYCEROL-3-PHOSPHATE DEHYDROGENASE SUBUNIT C"/>
    <property type="match status" value="1"/>
</dbReference>
<accession>A0A109W6R9</accession>
<keyword evidence="8" id="KW-1185">Reference proteome</keyword>
<dbReference type="SUPFAM" id="SSF46548">
    <property type="entry name" value="alpha-helical ferredoxin"/>
    <property type="match status" value="1"/>
</dbReference>
<dbReference type="PROSITE" id="PS00198">
    <property type="entry name" value="4FE4S_FER_1"/>
    <property type="match status" value="2"/>
</dbReference>
<dbReference type="AlphaFoldDB" id="A0A109W6R9"/>
<dbReference type="Pfam" id="PF13183">
    <property type="entry name" value="Fer4_8"/>
    <property type="match status" value="1"/>
</dbReference>
<organism evidence="7 8">
    <name type="scientific">Desulfomicrobium orale DSM 12838</name>
    <dbReference type="NCBI Taxonomy" id="888061"/>
    <lineage>
        <taxon>Bacteria</taxon>
        <taxon>Pseudomonadati</taxon>
        <taxon>Thermodesulfobacteriota</taxon>
        <taxon>Desulfovibrionia</taxon>
        <taxon>Desulfovibrionales</taxon>
        <taxon>Desulfomicrobiaceae</taxon>
        <taxon>Desulfomicrobium</taxon>
    </lineage>
</organism>
<dbReference type="OrthoDB" id="9770306at2"/>
<dbReference type="GO" id="GO:0009061">
    <property type="term" value="P:anaerobic respiration"/>
    <property type="evidence" value="ECO:0007669"/>
    <property type="project" value="InterPro"/>
</dbReference>
<dbReference type="GO" id="GO:0016491">
    <property type="term" value="F:oxidoreductase activity"/>
    <property type="evidence" value="ECO:0007669"/>
    <property type="project" value="UniProtKB-ARBA"/>
</dbReference>
<name>A0A109W6R9_9BACT</name>
<feature type="domain" description="4Fe-4S ferredoxin-type" evidence="6">
    <location>
        <begin position="1"/>
        <end position="31"/>
    </location>
</feature>
<dbReference type="InterPro" id="IPR017753">
    <property type="entry name" value="G3P_DH_GlpC_su"/>
</dbReference>
<reference evidence="8" key="1">
    <citation type="submission" date="2016-02" db="EMBL/GenBank/DDBJ databases">
        <authorList>
            <person name="Holder M.E."/>
            <person name="Ajami N.J."/>
            <person name="Petrosino J.F."/>
        </authorList>
    </citation>
    <scope>NUCLEOTIDE SEQUENCE [LARGE SCALE GENOMIC DNA]</scope>
    <source>
        <strain evidence="8">DSM 12838</strain>
    </source>
</reference>
<gene>
    <name evidence="7" type="ORF">AXF15_07795</name>
</gene>
<dbReference type="InterPro" id="IPR017900">
    <property type="entry name" value="4Fe4S_Fe_S_CS"/>
</dbReference>
<dbReference type="Gene3D" id="1.10.1060.10">
    <property type="entry name" value="Alpha-helical ferredoxin"/>
    <property type="match status" value="1"/>
</dbReference>
<evidence type="ECO:0000259" key="6">
    <source>
        <dbReference type="PROSITE" id="PS51379"/>
    </source>
</evidence>
<dbReference type="InterPro" id="IPR004017">
    <property type="entry name" value="Cys_rich_dom"/>
</dbReference>
<dbReference type="GO" id="GO:0046872">
    <property type="term" value="F:metal ion binding"/>
    <property type="evidence" value="ECO:0007669"/>
    <property type="project" value="UniProtKB-KW"/>
</dbReference>
<evidence type="ECO:0000313" key="7">
    <source>
        <dbReference type="EMBL" id="AMD94055.1"/>
    </source>
</evidence>
<evidence type="ECO:0000313" key="8">
    <source>
        <dbReference type="Proteomes" id="UP000063964"/>
    </source>
</evidence>
<dbReference type="GO" id="GO:0051539">
    <property type="term" value="F:4 iron, 4 sulfur cluster binding"/>
    <property type="evidence" value="ECO:0007669"/>
    <property type="project" value="UniProtKB-KW"/>
</dbReference>
<dbReference type="Pfam" id="PF02754">
    <property type="entry name" value="CCG"/>
    <property type="match status" value="2"/>
</dbReference>
<dbReference type="NCBIfam" id="TIGR03379">
    <property type="entry name" value="glycerol3P_GlpC"/>
    <property type="match status" value="1"/>
</dbReference>
<keyword evidence="5" id="KW-0411">Iron-sulfur</keyword>
<sequence length="402" mass="44284">MDTPKPDRCIACTTCTVVCPVAQATPEFLGPRMIGPAHERFRLLGLGEDKSLHYCSNCKNCDISCPYDVPISTFIMRARAEESKARRFPLRDWLLAHAELLDRWMRVIPAGLKNMGMSLPPVRMLLGALGVSGRMPLPAFARKTFRRQFAALPQPQGLPRKVVFFPGCFVDLYDPECGKDLVRVLNRAGYEVLLPPFVCCGLPQVANGFWEDARGNARTNLQELQKWKSAGIPVLTGCTSCSLMFKDDYRQYFPELLPESASPALADACEFLLECMDRGELVLPEPGAASRSLSVVYHAPCHLRAQGMGLPGLELLRRIPGVSVSNANAGCCGISGSYGFKKEKYEISMRVGSRLFEAMRRSGADISASECGTCRVQMRHGGGLEAVHPISLLLRYFEENGG</sequence>
<evidence type="ECO:0000256" key="1">
    <source>
        <dbReference type="ARBA" id="ARBA00022485"/>
    </source>
</evidence>
<dbReference type="Proteomes" id="UP000063964">
    <property type="component" value="Chromosome"/>
</dbReference>
<evidence type="ECO:0000256" key="4">
    <source>
        <dbReference type="ARBA" id="ARBA00023004"/>
    </source>
</evidence>
<evidence type="ECO:0000256" key="3">
    <source>
        <dbReference type="ARBA" id="ARBA00022737"/>
    </source>
</evidence>
<dbReference type="GO" id="GO:0016020">
    <property type="term" value="C:membrane"/>
    <property type="evidence" value="ECO:0007669"/>
    <property type="project" value="InterPro"/>
</dbReference>
<dbReference type="KEGG" id="doa:AXF15_07795"/>
<evidence type="ECO:0000256" key="2">
    <source>
        <dbReference type="ARBA" id="ARBA00022723"/>
    </source>
</evidence>
<protein>
    <submittedName>
        <fullName evidence="7">Glycerol-3-phosphate dehydrogenase, anaerobic, C subunit</fullName>
    </submittedName>
</protein>
<evidence type="ECO:0000256" key="5">
    <source>
        <dbReference type="ARBA" id="ARBA00023014"/>
    </source>
</evidence>
<dbReference type="PROSITE" id="PS51379">
    <property type="entry name" value="4FE4S_FER_2"/>
    <property type="match status" value="1"/>
</dbReference>
<dbReference type="PANTHER" id="PTHR32479">
    <property type="entry name" value="GLYCOLATE OXIDASE IRON-SULFUR SUBUNIT"/>
    <property type="match status" value="1"/>
</dbReference>
<dbReference type="STRING" id="888061.AXF15_07795"/>
<keyword evidence="3" id="KW-0677">Repeat</keyword>
<dbReference type="EMBL" id="CP014230">
    <property type="protein sequence ID" value="AMD94055.1"/>
    <property type="molecule type" value="Genomic_DNA"/>
</dbReference>
<dbReference type="InterPro" id="IPR009051">
    <property type="entry name" value="Helical_ferredxn"/>
</dbReference>
<keyword evidence="4" id="KW-0408">Iron</keyword>